<organism evidence="4 5">
    <name type="scientific">Oleiphilus messinensis</name>
    <dbReference type="NCBI Taxonomy" id="141451"/>
    <lineage>
        <taxon>Bacteria</taxon>
        <taxon>Pseudomonadati</taxon>
        <taxon>Pseudomonadota</taxon>
        <taxon>Gammaproteobacteria</taxon>
        <taxon>Oceanospirillales</taxon>
        <taxon>Oleiphilaceae</taxon>
        <taxon>Oleiphilus</taxon>
    </lineage>
</organism>
<evidence type="ECO:0000256" key="1">
    <source>
        <dbReference type="ARBA" id="ARBA00022963"/>
    </source>
</evidence>
<dbReference type="Proteomes" id="UP000196027">
    <property type="component" value="Chromosome"/>
</dbReference>
<dbReference type="SUPFAM" id="SSF53474">
    <property type="entry name" value="alpha/beta-Hydrolases"/>
    <property type="match status" value="1"/>
</dbReference>
<dbReference type="InterPro" id="IPR000073">
    <property type="entry name" value="AB_hydrolase_1"/>
</dbReference>
<protein>
    <recommendedName>
        <fullName evidence="3">AB hydrolase-1 domain-containing protein</fullName>
    </recommendedName>
</protein>
<feature type="domain" description="AB hydrolase-1" evidence="3">
    <location>
        <begin position="55"/>
        <end position="147"/>
    </location>
</feature>
<dbReference type="InterPro" id="IPR029058">
    <property type="entry name" value="AB_hydrolase_fold"/>
</dbReference>
<dbReference type="AlphaFoldDB" id="A0A1Y0IE32"/>
<keyword evidence="1" id="KW-0442">Lipid degradation</keyword>
<accession>A0A1Y0IE32</accession>
<dbReference type="Pfam" id="PF00561">
    <property type="entry name" value="Abhydrolase_1"/>
    <property type="match status" value="1"/>
</dbReference>
<dbReference type="OrthoDB" id="7055710at2"/>
<dbReference type="KEGG" id="ome:OLMES_4433"/>
<dbReference type="EMBL" id="CP021425">
    <property type="protein sequence ID" value="ARU58429.1"/>
    <property type="molecule type" value="Genomic_DNA"/>
</dbReference>
<evidence type="ECO:0000313" key="4">
    <source>
        <dbReference type="EMBL" id="ARU58429.1"/>
    </source>
</evidence>
<dbReference type="Gene3D" id="3.40.50.1820">
    <property type="entry name" value="alpha/beta hydrolase"/>
    <property type="match status" value="1"/>
</dbReference>
<sequence length="157" mass="17560">MPMSWDQRHIRKAEQKRLQQWGIAEGNCTMSFVPAHDGWQLAVSGYSSQPTKGLPVLLCHGMGANRLTFDLDADISLARYLAAQGYDVYTVDLRAHGKSEKPSWTGRRKWNWGFNDYVYQDLPAVIDFILAETGQKQLNFVGHSMGGHPVVLPGGAR</sequence>
<gene>
    <name evidence="4" type="ORF">OLMES_4433</name>
</gene>
<keyword evidence="2" id="KW-0443">Lipid metabolism</keyword>
<name>A0A1Y0IE32_9GAMM</name>
<reference evidence="4 5" key="1">
    <citation type="submission" date="2017-05" db="EMBL/GenBank/DDBJ databases">
        <title>Genomic insights into alkan degradation activity of Oleiphilus messinensis.</title>
        <authorList>
            <person name="Kozyavkin S.A."/>
            <person name="Slesarev A.I."/>
            <person name="Golyshin P.N."/>
            <person name="Korzhenkov A."/>
            <person name="Golyshina O.N."/>
            <person name="Toshchakov S.V."/>
        </authorList>
    </citation>
    <scope>NUCLEOTIDE SEQUENCE [LARGE SCALE GENOMIC DNA]</scope>
    <source>
        <strain evidence="4 5">ME102</strain>
    </source>
</reference>
<proteinExistence type="predicted"/>
<dbReference type="RefSeq" id="WP_087463208.1">
    <property type="nucleotide sequence ID" value="NZ_CP021425.1"/>
</dbReference>
<dbReference type="GO" id="GO:0016042">
    <property type="term" value="P:lipid catabolic process"/>
    <property type="evidence" value="ECO:0007669"/>
    <property type="project" value="UniProtKB-KW"/>
</dbReference>
<keyword evidence="5" id="KW-1185">Reference proteome</keyword>
<dbReference type="PANTHER" id="PTHR11005">
    <property type="entry name" value="LYSOSOMAL ACID LIPASE-RELATED"/>
    <property type="match status" value="1"/>
</dbReference>
<evidence type="ECO:0000256" key="2">
    <source>
        <dbReference type="ARBA" id="ARBA00023098"/>
    </source>
</evidence>
<evidence type="ECO:0000259" key="3">
    <source>
        <dbReference type="Pfam" id="PF00561"/>
    </source>
</evidence>
<evidence type="ECO:0000313" key="5">
    <source>
        <dbReference type="Proteomes" id="UP000196027"/>
    </source>
</evidence>